<name>A7EM24_SCLS1</name>
<dbReference type="RefSeq" id="XP_001592132.1">
    <property type="nucleotide sequence ID" value="XM_001592082.1"/>
</dbReference>
<dbReference type="KEGG" id="ssl:SS1G_06371"/>
<organism evidence="1 2">
    <name type="scientific">Sclerotinia sclerotiorum (strain ATCC 18683 / 1980 / Ss-1)</name>
    <name type="common">White mold</name>
    <name type="synonym">Whetzelinia sclerotiorum</name>
    <dbReference type="NCBI Taxonomy" id="665079"/>
    <lineage>
        <taxon>Eukaryota</taxon>
        <taxon>Fungi</taxon>
        <taxon>Dikarya</taxon>
        <taxon>Ascomycota</taxon>
        <taxon>Pezizomycotina</taxon>
        <taxon>Leotiomycetes</taxon>
        <taxon>Helotiales</taxon>
        <taxon>Sclerotiniaceae</taxon>
        <taxon>Sclerotinia</taxon>
    </lineage>
</organism>
<sequence length="96" mass="11078">MCNRSVLVIFCVLRDWQMCENINDVPSNTEASDFDRVFGAAVDCGTQPRDFRSRFRFPVHKYWSMRFVSSQSGYNVYHNALNILMVAISSTVWASN</sequence>
<protein>
    <submittedName>
        <fullName evidence="1">Uncharacterized protein</fullName>
    </submittedName>
</protein>
<dbReference type="InParanoid" id="A7EM24"/>
<reference evidence="2" key="1">
    <citation type="journal article" date="2011" name="PLoS Genet.">
        <title>Genomic analysis of the necrotrophic fungal pathogens Sclerotinia sclerotiorum and Botrytis cinerea.</title>
        <authorList>
            <person name="Amselem J."/>
            <person name="Cuomo C.A."/>
            <person name="van Kan J.A."/>
            <person name="Viaud M."/>
            <person name="Benito E.P."/>
            <person name="Couloux A."/>
            <person name="Coutinho P.M."/>
            <person name="de Vries R.P."/>
            <person name="Dyer P.S."/>
            <person name="Fillinger S."/>
            <person name="Fournier E."/>
            <person name="Gout L."/>
            <person name="Hahn M."/>
            <person name="Kohn L."/>
            <person name="Lapalu N."/>
            <person name="Plummer K.M."/>
            <person name="Pradier J.M."/>
            <person name="Quevillon E."/>
            <person name="Sharon A."/>
            <person name="Simon A."/>
            <person name="ten Have A."/>
            <person name="Tudzynski B."/>
            <person name="Tudzynski P."/>
            <person name="Wincker P."/>
            <person name="Andrew M."/>
            <person name="Anthouard V."/>
            <person name="Beever R.E."/>
            <person name="Beffa R."/>
            <person name="Benoit I."/>
            <person name="Bouzid O."/>
            <person name="Brault B."/>
            <person name="Chen Z."/>
            <person name="Choquer M."/>
            <person name="Collemare J."/>
            <person name="Cotton P."/>
            <person name="Danchin E.G."/>
            <person name="Da Silva C."/>
            <person name="Gautier A."/>
            <person name="Giraud C."/>
            <person name="Giraud T."/>
            <person name="Gonzalez C."/>
            <person name="Grossetete S."/>
            <person name="Guldener U."/>
            <person name="Henrissat B."/>
            <person name="Howlett B.J."/>
            <person name="Kodira C."/>
            <person name="Kretschmer M."/>
            <person name="Lappartient A."/>
            <person name="Leroch M."/>
            <person name="Levis C."/>
            <person name="Mauceli E."/>
            <person name="Neuveglise C."/>
            <person name="Oeser B."/>
            <person name="Pearson M."/>
            <person name="Poulain J."/>
            <person name="Poussereau N."/>
            <person name="Quesneville H."/>
            <person name="Rascle C."/>
            <person name="Schumacher J."/>
            <person name="Segurens B."/>
            <person name="Sexton A."/>
            <person name="Silva E."/>
            <person name="Sirven C."/>
            <person name="Soanes D.M."/>
            <person name="Talbot N.J."/>
            <person name="Templeton M."/>
            <person name="Yandava C."/>
            <person name="Yarden O."/>
            <person name="Zeng Q."/>
            <person name="Rollins J.A."/>
            <person name="Lebrun M.H."/>
            <person name="Dickman M."/>
        </authorList>
    </citation>
    <scope>NUCLEOTIDE SEQUENCE [LARGE SCALE GENOMIC DNA]</scope>
    <source>
        <strain evidence="2">ATCC 18683 / 1980 / Ss-1</strain>
    </source>
</reference>
<keyword evidence="2" id="KW-1185">Reference proteome</keyword>
<gene>
    <name evidence="1" type="ORF">SS1G_06371</name>
</gene>
<accession>A7EM24</accession>
<dbReference type="AlphaFoldDB" id="A7EM24"/>
<proteinExistence type="predicted"/>
<dbReference type="Proteomes" id="UP000001312">
    <property type="component" value="Unassembled WGS sequence"/>
</dbReference>
<evidence type="ECO:0000313" key="1">
    <source>
        <dbReference type="EMBL" id="EDO03890.1"/>
    </source>
</evidence>
<dbReference type="EMBL" id="CH476628">
    <property type="protein sequence ID" value="EDO03890.1"/>
    <property type="molecule type" value="Genomic_DNA"/>
</dbReference>
<evidence type="ECO:0000313" key="2">
    <source>
        <dbReference type="Proteomes" id="UP000001312"/>
    </source>
</evidence>
<dbReference type="GeneID" id="5488451"/>